<gene>
    <name evidence="1" type="ORF">I7I53_03092</name>
</gene>
<reference evidence="1" key="1">
    <citation type="submission" date="2021-01" db="EMBL/GenBank/DDBJ databases">
        <title>Chromosome-level genome assembly of a human fungal pathogen reveals clustering of transcriptionally co-regulated genes.</title>
        <authorList>
            <person name="Voorhies M."/>
            <person name="Cohen S."/>
            <person name="Shea T.P."/>
            <person name="Petrus S."/>
            <person name="Munoz J.F."/>
            <person name="Poplawski S."/>
            <person name="Goldman W.E."/>
            <person name="Michael T."/>
            <person name="Cuomo C.A."/>
            <person name="Sil A."/>
            <person name="Beyhan S."/>
        </authorList>
    </citation>
    <scope>NUCLEOTIDE SEQUENCE</scope>
    <source>
        <strain evidence="1">H88</strain>
    </source>
</reference>
<dbReference type="EMBL" id="CP069105">
    <property type="protein sequence ID" value="QSS55260.1"/>
    <property type="molecule type" value="Genomic_DNA"/>
</dbReference>
<accession>A0A8A1LPC6</accession>
<protein>
    <submittedName>
        <fullName evidence="1">Uncharacterized protein</fullName>
    </submittedName>
</protein>
<dbReference type="AlphaFoldDB" id="A0A8A1LPC6"/>
<evidence type="ECO:0000313" key="2">
    <source>
        <dbReference type="Proteomes" id="UP000663419"/>
    </source>
</evidence>
<organism evidence="1 2">
    <name type="scientific">Ajellomyces capsulatus (strain H88)</name>
    <name type="common">Darling's disease fungus</name>
    <name type="synonym">Histoplasma capsulatum</name>
    <dbReference type="NCBI Taxonomy" id="544711"/>
    <lineage>
        <taxon>Eukaryota</taxon>
        <taxon>Fungi</taxon>
        <taxon>Dikarya</taxon>
        <taxon>Ascomycota</taxon>
        <taxon>Pezizomycotina</taxon>
        <taxon>Eurotiomycetes</taxon>
        <taxon>Eurotiomycetidae</taxon>
        <taxon>Onygenales</taxon>
        <taxon>Ajellomycetaceae</taxon>
        <taxon>Histoplasma</taxon>
    </lineage>
</organism>
<dbReference type="VEuPathDB" id="FungiDB:I7I53_03092"/>
<sequence>MDSELKECAHSGQEGLNSILATDHRTDVWSGGVILGHDLPHWSSESWVWANFQECHILDIVEDTFHGRFEENR</sequence>
<proteinExistence type="predicted"/>
<name>A0A8A1LPC6_AJEC8</name>
<evidence type="ECO:0000313" key="1">
    <source>
        <dbReference type="EMBL" id="QSS55260.1"/>
    </source>
</evidence>
<dbReference type="Proteomes" id="UP000663419">
    <property type="component" value="Chromosome 4"/>
</dbReference>